<accession>A0A6J4JEE6</accession>
<keyword evidence="1" id="KW-0472">Membrane</keyword>
<keyword evidence="1" id="KW-0812">Transmembrane</keyword>
<dbReference type="AlphaFoldDB" id="A0A6J4JEE6"/>
<proteinExistence type="predicted"/>
<gene>
    <name evidence="2" type="ORF">AVDCRST_MAG95-2938</name>
</gene>
<sequence length="61" mass="6933">MQSVSITFSYFVALKRLCLKLSPLGYIQGIGVYSDKLPGSRNIWFFPNLCIFLTVIISYIP</sequence>
<evidence type="ECO:0000256" key="1">
    <source>
        <dbReference type="SAM" id="Phobius"/>
    </source>
</evidence>
<dbReference type="EMBL" id="CADCTJ010000928">
    <property type="protein sequence ID" value="CAA9274393.1"/>
    <property type="molecule type" value="Genomic_DNA"/>
</dbReference>
<name>A0A6J4JEE6_9BACT</name>
<protein>
    <submittedName>
        <fullName evidence="2">Uncharacterized protein</fullName>
    </submittedName>
</protein>
<reference evidence="2" key="1">
    <citation type="submission" date="2020-02" db="EMBL/GenBank/DDBJ databases">
        <authorList>
            <person name="Meier V. D."/>
        </authorList>
    </citation>
    <scope>NUCLEOTIDE SEQUENCE</scope>
    <source>
        <strain evidence="2">AVDCRST_MAG95</strain>
    </source>
</reference>
<feature type="transmembrane region" description="Helical" evidence="1">
    <location>
        <begin position="43"/>
        <end position="60"/>
    </location>
</feature>
<keyword evidence="1" id="KW-1133">Transmembrane helix</keyword>
<organism evidence="2">
    <name type="scientific">uncultured Adhaeribacter sp</name>
    <dbReference type="NCBI Taxonomy" id="448109"/>
    <lineage>
        <taxon>Bacteria</taxon>
        <taxon>Pseudomonadati</taxon>
        <taxon>Bacteroidota</taxon>
        <taxon>Cytophagia</taxon>
        <taxon>Cytophagales</taxon>
        <taxon>Hymenobacteraceae</taxon>
        <taxon>Adhaeribacter</taxon>
        <taxon>environmental samples</taxon>
    </lineage>
</organism>
<evidence type="ECO:0000313" key="2">
    <source>
        <dbReference type="EMBL" id="CAA9274393.1"/>
    </source>
</evidence>